<sequence>MKNKSVLISGAGIAGPVLGFWLSRYGLRPTIIERSKQLRTQGQMLDIRGSGLEVTKQMELEEHVRSRTTKEEGTNFVDSNNSIIASFPVHLTQGRGFTSDIELIRGELVNTLYESTKNNVEYIFDDYISSIQDNDENVQITFNSGIKRNFDVIVGADGQSSKVRRLTFGKEDSSFHPLGLYCCYFTVPYEPADGTYSRWFNAPKGRAIWLRPDGKQKSSRALFMISCKPNGLEKLDVASQKQEIQKIFQDAGWETTRLLKAMHESTDFYLQTVAQVKLPHYHSGRTVLIGDAAYCPSPFSGMGTSLAITGAYVLAGELATKENHKDAFESYEKIIRPYVNKVQSVSVGCPQSSVGVWFFNKTIVLVNYAMRSGIFGWFSRLAPPVLDSSKDIKLPIYK</sequence>
<evidence type="ECO:0000313" key="3">
    <source>
        <dbReference type="Proteomes" id="UP001431209"/>
    </source>
</evidence>
<gene>
    <name evidence="2" type="ORF">AKO1_012414</name>
</gene>
<dbReference type="InterPro" id="IPR002938">
    <property type="entry name" value="FAD-bd"/>
</dbReference>
<protein>
    <recommendedName>
        <fullName evidence="1">FAD-binding domain-containing protein</fullName>
    </recommendedName>
</protein>
<dbReference type="SUPFAM" id="SSF51905">
    <property type="entry name" value="FAD/NAD(P)-binding domain"/>
    <property type="match status" value="1"/>
</dbReference>
<evidence type="ECO:0000313" key="2">
    <source>
        <dbReference type="EMBL" id="KAL0481801.1"/>
    </source>
</evidence>
<dbReference type="Proteomes" id="UP001431209">
    <property type="component" value="Unassembled WGS sequence"/>
</dbReference>
<dbReference type="InterPro" id="IPR036188">
    <property type="entry name" value="FAD/NAD-bd_sf"/>
</dbReference>
<evidence type="ECO:0000259" key="1">
    <source>
        <dbReference type="Pfam" id="PF01494"/>
    </source>
</evidence>
<accession>A0AAW2YY04</accession>
<dbReference type="PANTHER" id="PTHR46865">
    <property type="entry name" value="OXIDOREDUCTASE-RELATED"/>
    <property type="match status" value="1"/>
</dbReference>
<dbReference type="InterPro" id="IPR051704">
    <property type="entry name" value="FAD_aromatic-hydroxylase"/>
</dbReference>
<dbReference type="PRINTS" id="PR00420">
    <property type="entry name" value="RNGMNOXGNASE"/>
</dbReference>
<organism evidence="2 3">
    <name type="scientific">Acrasis kona</name>
    <dbReference type="NCBI Taxonomy" id="1008807"/>
    <lineage>
        <taxon>Eukaryota</taxon>
        <taxon>Discoba</taxon>
        <taxon>Heterolobosea</taxon>
        <taxon>Tetramitia</taxon>
        <taxon>Eutetramitia</taxon>
        <taxon>Acrasidae</taxon>
        <taxon>Acrasis</taxon>
    </lineage>
</organism>
<dbReference type="AlphaFoldDB" id="A0AAW2YY04"/>
<proteinExistence type="predicted"/>
<comment type="caution">
    <text evidence="2">The sequence shown here is derived from an EMBL/GenBank/DDBJ whole genome shotgun (WGS) entry which is preliminary data.</text>
</comment>
<name>A0AAW2YY04_9EUKA</name>
<dbReference type="GO" id="GO:0071949">
    <property type="term" value="F:FAD binding"/>
    <property type="evidence" value="ECO:0007669"/>
    <property type="project" value="InterPro"/>
</dbReference>
<dbReference type="Gene3D" id="3.50.50.60">
    <property type="entry name" value="FAD/NAD(P)-binding domain"/>
    <property type="match status" value="1"/>
</dbReference>
<dbReference type="EMBL" id="JAOPGA020000795">
    <property type="protein sequence ID" value="KAL0481801.1"/>
    <property type="molecule type" value="Genomic_DNA"/>
</dbReference>
<dbReference type="Gene3D" id="3.30.9.10">
    <property type="entry name" value="D-Amino Acid Oxidase, subunit A, domain 2"/>
    <property type="match status" value="1"/>
</dbReference>
<dbReference type="Pfam" id="PF01494">
    <property type="entry name" value="FAD_binding_3"/>
    <property type="match status" value="1"/>
</dbReference>
<dbReference type="PANTHER" id="PTHR46865:SF2">
    <property type="entry name" value="MONOOXYGENASE"/>
    <property type="match status" value="1"/>
</dbReference>
<keyword evidence="3" id="KW-1185">Reference proteome</keyword>
<feature type="domain" description="FAD-binding" evidence="1">
    <location>
        <begin position="5"/>
        <end position="342"/>
    </location>
</feature>
<reference evidence="2 3" key="1">
    <citation type="submission" date="2024-03" db="EMBL/GenBank/DDBJ databases">
        <title>The Acrasis kona genome and developmental transcriptomes reveal deep origins of eukaryotic multicellular pathways.</title>
        <authorList>
            <person name="Sheikh S."/>
            <person name="Fu C.-J."/>
            <person name="Brown M.W."/>
            <person name="Baldauf S.L."/>
        </authorList>
    </citation>
    <scope>NUCLEOTIDE SEQUENCE [LARGE SCALE GENOMIC DNA]</scope>
    <source>
        <strain evidence="2 3">ATCC MYA-3509</strain>
    </source>
</reference>